<dbReference type="PANTHER" id="PTHR21366">
    <property type="entry name" value="GLYOXALASE FAMILY PROTEIN"/>
    <property type="match status" value="1"/>
</dbReference>
<sequence>MITGLAHLAIRTNDLAASLAFYGGLLGLRQSQRPVTGYSGAWLSVQLSGKPTILHLYAGGPEMGAAGRAPLGAGAIDHLALSASGFHAYRERFRAAGLPWREHLTPASQIWSLFTYDPSGVLVELLFDGRGEPGAPPDPALAYQPGRSFFDAPRYPRLAAQPG</sequence>
<dbReference type="InterPro" id="IPR004360">
    <property type="entry name" value="Glyas_Fos-R_dOase_dom"/>
</dbReference>
<evidence type="ECO:0000313" key="2">
    <source>
        <dbReference type="EMBL" id="MBO1076649.1"/>
    </source>
</evidence>
<dbReference type="PROSITE" id="PS51819">
    <property type="entry name" value="VOC"/>
    <property type="match status" value="1"/>
</dbReference>
<feature type="domain" description="VOC" evidence="1">
    <location>
        <begin position="4"/>
        <end position="128"/>
    </location>
</feature>
<dbReference type="Pfam" id="PF00903">
    <property type="entry name" value="Glyoxalase"/>
    <property type="match status" value="1"/>
</dbReference>
<dbReference type="EMBL" id="JACTNF010000026">
    <property type="protein sequence ID" value="MBO1076649.1"/>
    <property type="molecule type" value="Genomic_DNA"/>
</dbReference>
<proteinExistence type="predicted"/>
<dbReference type="Proteomes" id="UP001518990">
    <property type="component" value="Unassembled WGS sequence"/>
</dbReference>
<accession>A0ABS3KGP9</accession>
<name>A0ABS3KGP9_9PROT</name>
<dbReference type="InterPro" id="IPR037523">
    <property type="entry name" value="VOC_core"/>
</dbReference>
<comment type="caution">
    <text evidence="2">The sequence shown here is derived from an EMBL/GenBank/DDBJ whole genome shotgun (WGS) entry which is preliminary data.</text>
</comment>
<dbReference type="Gene3D" id="3.10.180.10">
    <property type="entry name" value="2,3-Dihydroxybiphenyl 1,2-Dioxygenase, domain 1"/>
    <property type="match status" value="1"/>
</dbReference>
<keyword evidence="3" id="KW-1185">Reference proteome</keyword>
<organism evidence="2 3">
    <name type="scientific">Roseomonas marmotae</name>
    <dbReference type="NCBI Taxonomy" id="2768161"/>
    <lineage>
        <taxon>Bacteria</taxon>
        <taxon>Pseudomonadati</taxon>
        <taxon>Pseudomonadota</taxon>
        <taxon>Alphaproteobacteria</taxon>
        <taxon>Acetobacterales</taxon>
        <taxon>Roseomonadaceae</taxon>
        <taxon>Roseomonas</taxon>
    </lineage>
</organism>
<dbReference type="SUPFAM" id="SSF54593">
    <property type="entry name" value="Glyoxalase/Bleomycin resistance protein/Dihydroxybiphenyl dioxygenase"/>
    <property type="match status" value="1"/>
</dbReference>
<gene>
    <name evidence="2" type="ORF">IAI60_18700</name>
</gene>
<reference evidence="2 3" key="1">
    <citation type="submission" date="2020-09" db="EMBL/GenBank/DDBJ databases">
        <title>Roseomonas.</title>
        <authorList>
            <person name="Zhu W."/>
        </authorList>
    </citation>
    <scope>NUCLEOTIDE SEQUENCE [LARGE SCALE GENOMIC DNA]</scope>
    <source>
        <strain evidence="2 3">1311</strain>
    </source>
</reference>
<dbReference type="InterPro" id="IPR029068">
    <property type="entry name" value="Glyas_Bleomycin-R_OHBP_Dase"/>
</dbReference>
<dbReference type="PANTHER" id="PTHR21366:SF22">
    <property type="entry name" value="VOC DOMAIN-CONTAINING PROTEIN"/>
    <property type="match status" value="1"/>
</dbReference>
<dbReference type="InterPro" id="IPR050383">
    <property type="entry name" value="GlyoxalaseI/FosfomycinResist"/>
</dbReference>
<evidence type="ECO:0000313" key="3">
    <source>
        <dbReference type="Proteomes" id="UP001518990"/>
    </source>
</evidence>
<evidence type="ECO:0000259" key="1">
    <source>
        <dbReference type="PROSITE" id="PS51819"/>
    </source>
</evidence>
<protein>
    <submittedName>
        <fullName evidence="2">VOC family protein</fullName>
    </submittedName>
</protein>